<organism evidence="1 2">
    <name type="scientific">Dryococelus australis</name>
    <dbReference type="NCBI Taxonomy" id="614101"/>
    <lineage>
        <taxon>Eukaryota</taxon>
        <taxon>Metazoa</taxon>
        <taxon>Ecdysozoa</taxon>
        <taxon>Arthropoda</taxon>
        <taxon>Hexapoda</taxon>
        <taxon>Insecta</taxon>
        <taxon>Pterygota</taxon>
        <taxon>Neoptera</taxon>
        <taxon>Polyneoptera</taxon>
        <taxon>Phasmatodea</taxon>
        <taxon>Verophasmatodea</taxon>
        <taxon>Anareolatae</taxon>
        <taxon>Phasmatidae</taxon>
        <taxon>Eurycanthinae</taxon>
        <taxon>Dryococelus</taxon>
    </lineage>
</organism>
<comment type="caution">
    <text evidence="1">The sequence shown here is derived from an EMBL/GenBank/DDBJ whole genome shotgun (WGS) entry which is preliminary data.</text>
</comment>
<sequence length="156" mass="16962">MARSSFCSNADAHQSWAVFNTADSRGCNILIITMDVLPMFTEKSQSLAMMLHTMNVVKAVLQCLNLGQITGLVTDAPLYALLKKIQFTMADTHGEEKFFITLGGMHIELEALRMAGNLFQGNGWTSVLVDAGVTTQGKADSVLKASCSRDPDMLTK</sequence>
<keyword evidence="2" id="KW-1185">Reference proteome</keyword>
<name>A0ABQ9H7R0_9NEOP</name>
<dbReference type="PANTHER" id="PTHR47018">
    <property type="entry name" value="CXC DOMAIN-CONTAINING PROTEIN-RELATED"/>
    <property type="match status" value="1"/>
</dbReference>
<protein>
    <submittedName>
        <fullName evidence="1">Uncharacterized protein</fullName>
    </submittedName>
</protein>
<evidence type="ECO:0000313" key="1">
    <source>
        <dbReference type="EMBL" id="KAJ8880163.1"/>
    </source>
</evidence>
<reference evidence="1 2" key="1">
    <citation type="submission" date="2023-02" db="EMBL/GenBank/DDBJ databases">
        <title>LHISI_Scaffold_Assembly.</title>
        <authorList>
            <person name="Stuart O.P."/>
            <person name="Cleave R."/>
            <person name="Magrath M.J.L."/>
            <person name="Mikheyev A.S."/>
        </authorList>
    </citation>
    <scope>NUCLEOTIDE SEQUENCE [LARGE SCALE GENOMIC DNA]</scope>
    <source>
        <strain evidence="1">Daus_M_001</strain>
        <tissue evidence="1">Leg muscle</tissue>
    </source>
</reference>
<dbReference type="EMBL" id="JARBHB010000006">
    <property type="protein sequence ID" value="KAJ8880163.1"/>
    <property type="molecule type" value="Genomic_DNA"/>
</dbReference>
<dbReference type="Proteomes" id="UP001159363">
    <property type="component" value="Chromosome 5"/>
</dbReference>
<proteinExistence type="predicted"/>
<evidence type="ECO:0000313" key="2">
    <source>
        <dbReference type="Proteomes" id="UP001159363"/>
    </source>
</evidence>
<accession>A0ABQ9H7R0</accession>
<gene>
    <name evidence="1" type="ORF">PR048_016628</name>
</gene>